<name>A0A016WZT8_9BILA</name>
<proteinExistence type="predicted"/>
<evidence type="ECO:0000313" key="1">
    <source>
        <dbReference type="EMBL" id="EYC45091.1"/>
    </source>
</evidence>
<dbReference type="AlphaFoldDB" id="A0A016WZT8"/>
<evidence type="ECO:0000313" key="2">
    <source>
        <dbReference type="Proteomes" id="UP000024635"/>
    </source>
</evidence>
<dbReference type="Proteomes" id="UP000024635">
    <property type="component" value="Unassembled WGS sequence"/>
</dbReference>
<dbReference type="EMBL" id="JARK01000039">
    <property type="protein sequence ID" value="EYC45091.1"/>
    <property type="molecule type" value="Genomic_DNA"/>
</dbReference>
<organism evidence="1 2">
    <name type="scientific">Ancylostoma ceylanicum</name>
    <dbReference type="NCBI Taxonomy" id="53326"/>
    <lineage>
        <taxon>Eukaryota</taxon>
        <taxon>Metazoa</taxon>
        <taxon>Ecdysozoa</taxon>
        <taxon>Nematoda</taxon>
        <taxon>Chromadorea</taxon>
        <taxon>Rhabditida</taxon>
        <taxon>Rhabditina</taxon>
        <taxon>Rhabditomorpha</taxon>
        <taxon>Strongyloidea</taxon>
        <taxon>Ancylostomatidae</taxon>
        <taxon>Ancylostomatinae</taxon>
        <taxon>Ancylostoma</taxon>
    </lineage>
</organism>
<keyword evidence="2" id="KW-1185">Reference proteome</keyword>
<comment type="caution">
    <text evidence="1">The sequence shown here is derived from an EMBL/GenBank/DDBJ whole genome shotgun (WGS) entry which is preliminary data.</text>
</comment>
<accession>A0A016WZT8</accession>
<gene>
    <name evidence="1" type="primary">Acey_s0439.g1498</name>
    <name evidence="1" type="ORF">Y032_0439g1498</name>
</gene>
<sequence>MRPSSLNRFLLLDYPKIICFIECLFLPGHRPSHLLFVCSISFIHNASKPAKARMELFWTVLMLIQRTQSLTTNSFIQRFK</sequence>
<reference evidence="2" key="1">
    <citation type="journal article" date="2015" name="Nat. Genet.">
        <title>The genome and transcriptome of the zoonotic hookworm Ancylostoma ceylanicum identify infection-specific gene families.</title>
        <authorList>
            <person name="Schwarz E.M."/>
            <person name="Hu Y."/>
            <person name="Antoshechkin I."/>
            <person name="Miller M.M."/>
            <person name="Sternberg P.W."/>
            <person name="Aroian R.V."/>
        </authorList>
    </citation>
    <scope>NUCLEOTIDE SEQUENCE</scope>
    <source>
        <strain evidence="2">HY135</strain>
    </source>
</reference>
<protein>
    <submittedName>
        <fullName evidence="1">Uncharacterized protein</fullName>
    </submittedName>
</protein>